<dbReference type="Gene3D" id="3.90.1150.10">
    <property type="entry name" value="Aspartate Aminotransferase, domain 1"/>
    <property type="match status" value="1"/>
</dbReference>
<evidence type="ECO:0000256" key="3">
    <source>
        <dbReference type="PIRSR" id="PIRSR000390-2"/>
    </source>
</evidence>
<keyword evidence="3 4" id="KW-0663">Pyridoxal phosphate</keyword>
<reference evidence="5 6" key="1">
    <citation type="submission" date="2018-09" db="EMBL/GenBank/DDBJ databases">
        <title>YIM 75507 draft genome.</title>
        <authorList>
            <person name="Tang S."/>
            <person name="Feng Y."/>
        </authorList>
    </citation>
    <scope>NUCLEOTIDE SEQUENCE [LARGE SCALE GENOMIC DNA]</scope>
    <source>
        <strain evidence="5 6">YIM 75507</strain>
    </source>
</reference>
<evidence type="ECO:0000313" key="5">
    <source>
        <dbReference type="EMBL" id="RJL23950.1"/>
    </source>
</evidence>
<dbReference type="PANTHER" id="PTHR30244">
    <property type="entry name" value="TRANSAMINASE"/>
    <property type="match status" value="1"/>
</dbReference>
<proteinExistence type="inferred from homology"/>
<dbReference type="SUPFAM" id="SSF53383">
    <property type="entry name" value="PLP-dependent transferases"/>
    <property type="match status" value="1"/>
</dbReference>
<sequence length="398" mass="43062">MNGLTWSANDPEIEAALIAQSREAISIYDRSGIIARFEDAFAARHNADLALLTSSGTAALHSAYYALDIGPGDEVIVQDYTFFATATPLTLLGALPVPADVTDDGALDLAAATELITRRTKALVITHMWGQPQDTRAARAWCDKHDLALVEDCSHAHGAGRDGVSVGELADAACWSLQGNKTITAGEGGIMTTPRREVYEKATLLGHFNKRAKAEIRPDNPLYRYAETGLGMKYRINPLGLPLAESCLRRLDDWLATRARHAARLERVLADRPGIGVLTPVSGSQVATFYAFVFTVDPEAAGFTRDDLLTTLRASGCDAFDHCDAMRPLHTHPLFCEPISPVTTYQDTGIRGDFPVSDRLAAQTVRVQVPAVDDEAGRAYGDSIIGALERALETITRE</sequence>
<dbReference type="GO" id="GO:0008483">
    <property type="term" value="F:transaminase activity"/>
    <property type="evidence" value="ECO:0007669"/>
    <property type="project" value="UniProtKB-KW"/>
</dbReference>
<dbReference type="PANTHER" id="PTHR30244:SF34">
    <property type="entry name" value="DTDP-4-AMINO-4,6-DIDEOXYGALACTOSE TRANSAMINASE"/>
    <property type="match status" value="1"/>
</dbReference>
<dbReference type="PIRSF" id="PIRSF000390">
    <property type="entry name" value="PLP_StrS"/>
    <property type="match status" value="1"/>
</dbReference>
<dbReference type="Pfam" id="PF01041">
    <property type="entry name" value="DegT_DnrJ_EryC1"/>
    <property type="match status" value="1"/>
</dbReference>
<keyword evidence="5" id="KW-0808">Transferase</keyword>
<feature type="active site" description="Proton acceptor" evidence="2">
    <location>
        <position position="181"/>
    </location>
</feature>
<dbReference type="InterPro" id="IPR015422">
    <property type="entry name" value="PyrdxlP-dep_Trfase_small"/>
</dbReference>
<keyword evidence="5" id="KW-0032">Aminotransferase</keyword>
<comment type="cofactor">
    <cofactor evidence="1">
        <name>pyridoxal 5'-phosphate</name>
        <dbReference type="ChEBI" id="CHEBI:597326"/>
    </cofactor>
</comment>
<gene>
    <name evidence="5" type="ORF">D5H75_31425</name>
</gene>
<dbReference type="EMBL" id="QZEY01000017">
    <property type="protein sequence ID" value="RJL23950.1"/>
    <property type="molecule type" value="Genomic_DNA"/>
</dbReference>
<dbReference type="Gene3D" id="3.40.640.10">
    <property type="entry name" value="Type I PLP-dependent aspartate aminotransferase-like (Major domain)"/>
    <property type="match status" value="1"/>
</dbReference>
<evidence type="ECO:0000256" key="4">
    <source>
        <dbReference type="RuleBase" id="RU004508"/>
    </source>
</evidence>
<dbReference type="RefSeq" id="WP_119930205.1">
    <property type="nucleotide sequence ID" value="NZ_QZEY01000017.1"/>
</dbReference>
<evidence type="ECO:0000256" key="2">
    <source>
        <dbReference type="PIRSR" id="PIRSR000390-1"/>
    </source>
</evidence>
<dbReference type="GO" id="GO:0000271">
    <property type="term" value="P:polysaccharide biosynthetic process"/>
    <property type="evidence" value="ECO:0007669"/>
    <property type="project" value="TreeGrafter"/>
</dbReference>
<evidence type="ECO:0000256" key="1">
    <source>
        <dbReference type="ARBA" id="ARBA00001933"/>
    </source>
</evidence>
<comment type="similarity">
    <text evidence="4">Belongs to the DegT/DnrJ/EryC1 family.</text>
</comment>
<keyword evidence="6" id="KW-1185">Reference proteome</keyword>
<dbReference type="Proteomes" id="UP000265768">
    <property type="component" value="Unassembled WGS sequence"/>
</dbReference>
<dbReference type="OrthoDB" id="5342089at2"/>
<protein>
    <submittedName>
        <fullName evidence="5">Aminotransferase class I/II-fold pyridoxal phosphate-dependent enzyme</fullName>
    </submittedName>
</protein>
<dbReference type="InterPro" id="IPR015424">
    <property type="entry name" value="PyrdxlP-dep_Trfase"/>
</dbReference>
<organism evidence="5 6">
    <name type="scientific">Bailinhaonella thermotolerans</name>
    <dbReference type="NCBI Taxonomy" id="1070861"/>
    <lineage>
        <taxon>Bacteria</taxon>
        <taxon>Bacillati</taxon>
        <taxon>Actinomycetota</taxon>
        <taxon>Actinomycetes</taxon>
        <taxon>Streptosporangiales</taxon>
        <taxon>Streptosporangiaceae</taxon>
        <taxon>Bailinhaonella</taxon>
    </lineage>
</organism>
<comment type="caution">
    <text evidence="5">The sequence shown here is derived from an EMBL/GenBank/DDBJ whole genome shotgun (WGS) entry which is preliminary data.</text>
</comment>
<name>A0A3A4AD15_9ACTN</name>
<evidence type="ECO:0000313" key="6">
    <source>
        <dbReference type="Proteomes" id="UP000265768"/>
    </source>
</evidence>
<dbReference type="AlphaFoldDB" id="A0A3A4AD15"/>
<accession>A0A3A4AD15</accession>
<dbReference type="GO" id="GO:0030170">
    <property type="term" value="F:pyridoxal phosphate binding"/>
    <property type="evidence" value="ECO:0007669"/>
    <property type="project" value="TreeGrafter"/>
</dbReference>
<dbReference type="InterPro" id="IPR000653">
    <property type="entry name" value="DegT/StrS_aminotransferase"/>
</dbReference>
<feature type="modified residue" description="N6-(pyridoxal phosphate)lysine" evidence="3">
    <location>
        <position position="181"/>
    </location>
</feature>
<dbReference type="InterPro" id="IPR015421">
    <property type="entry name" value="PyrdxlP-dep_Trfase_major"/>
</dbReference>